<keyword evidence="2" id="KW-1185">Reference proteome</keyword>
<gene>
    <name evidence="1" type="ORF">REIFOR_00997</name>
</gene>
<dbReference type="AlphaFoldDB" id="A0A2K8KS76"/>
<evidence type="ECO:0000313" key="1">
    <source>
        <dbReference type="EMBL" id="ATX76154.1"/>
    </source>
</evidence>
<accession>A0A2K8KS76</accession>
<protein>
    <submittedName>
        <fullName evidence="1">Uncharacterized protein</fullName>
    </submittedName>
</protein>
<proteinExistence type="predicted"/>
<dbReference type="Proteomes" id="UP000229757">
    <property type="component" value="Chromosome"/>
</dbReference>
<reference evidence="1 2" key="1">
    <citation type="journal article" date="2017" name="Environ. Microbiol.">
        <title>Genomic and physiological analyses of 'Reinekea forsetii' reveal a versatile opportunistic lifestyle during spring algae blooms.</title>
        <authorList>
            <person name="Avci B."/>
            <person name="Hahnke R.L."/>
            <person name="Chafee M."/>
            <person name="Fischer T."/>
            <person name="Gruber-Vodicka H."/>
            <person name="Tegetmeyer H.E."/>
            <person name="Harder J."/>
            <person name="Fuchs B.M."/>
            <person name="Amann R.I."/>
            <person name="Teeling H."/>
        </authorList>
    </citation>
    <scope>NUCLEOTIDE SEQUENCE [LARGE SCALE GENOMIC DNA]</scope>
    <source>
        <strain evidence="1 2">Hel1_31_D35</strain>
    </source>
</reference>
<name>A0A2K8KS76_9GAMM</name>
<sequence>MNLDREPDCLTIGLVRSANTFLKSKENAEVDTLAARPKVLST</sequence>
<dbReference type="KEGG" id="rfo:REIFOR_00997"/>
<dbReference type="EMBL" id="CP011797">
    <property type="protein sequence ID" value="ATX76154.1"/>
    <property type="molecule type" value="Genomic_DNA"/>
</dbReference>
<organism evidence="1 2">
    <name type="scientific">Reinekea forsetii</name>
    <dbReference type="NCBI Taxonomy" id="1336806"/>
    <lineage>
        <taxon>Bacteria</taxon>
        <taxon>Pseudomonadati</taxon>
        <taxon>Pseudomonadota</taxon>
        <taxon>Gammaproteobacteria</taxon>
        <taxon>Oceanospirillales</taxon>
        <taxon>Saccharospirillaceae</taxon>
        <taxon>Reinekea</taxon>
    </lineage>
</organism>
<evidence type="ECO:0000313" key="2">
    <source>
        <dbReference type="Proteomes" id="UP000229757"/>
    </source>
</evidence>